<organism evidence="2 3">
    <name type="scientific">Paenibacillus phyllosphaerae</name>
    <dbReference type="NCBI Taxonomy" id="274593"/>
    <lineage>
        <taxon>Bacteria</taxon>
        <taxon>Bacillati</taxon>
        <taxon>Bacillota</taxon>
        <taxon>Bacilli</taxon>
        <taxon>Bacillales</taxon>
        <taxon>Paenibacillaceae</taxon>
        <taxon>Paenibacillus</taxon>
    </lineage>
</organism>
<dbReference type="EMBL" id="JACHXK010000032">
    <property type="protein sequence ID" value="MBB3114440.1"/>
    <property type="molecule type" value="Genomic_DNA"/>
</dbReference>
<protein>
    <recommendedName>
        <fullName evidence="1">Spore germination protein N-terminal domain-containing protein</fullName>
    </recommendedName>
</protein>
<dbReference type="GO" id="GO:0009847">
    <property type="term" value="P:spore germination"/>
    <property type="evidence" value="ECO:0007669"/>
    <property type="project" value="InterPro"/>
</dbReference>
<evidence type="ECO:0000313" key="3">
    <source>
        <dbReference type="Proteomes" id="UP000570361"/>
    </source>
</evidence>
<dbReference type="GO" id="GO:0016020">
    <property type="term" value="C:membrane"/>
    <property type="evidence" value="ECO:0007669"/>
    <property type="project" value="InterPro"/>
</dbReference>
<dbReference type="InterPro" id="IPR008844">
    <property type="entry name" value="Spore_GerAC-like"/>
</dbReference>
<feature type="domain" description="Spore germination protein N-terminal" evidence="1">
    <location>
        <begin position="23"/>
        <end position="191"/>
    </location>
</feature>
<dbReference type="PROSITE" id="PS51257">
    <property type="entry name" value="PROKAR_LIPOPROTEIN"/>
    <property type="match status" value="1"/>
</dbReference>
<dbReference type="PANTHER" id="PTHR35789:SF1">
    <property type="entry name" value="SPORE GERMINATION PROTEIN B3"/>
    <property type="match status" value="1"/>
</dbReference>
<evidence type="ECO:0000313" key="2">
    <source>
        <dbReference type="EMBL" id="MBB3114440.1"/>
    </source>
</evidence>
<comment type="caution">
    <text evidence="2">The sequence shown here is derived from an EMBL/GenBank/DDBJ whole genome shotgun (WGS) entry which is preliminary data.</text>
</comment>
<accession>A0A7W5B4U4</accession>
<dbReference type="InterPro" id="IPR057336">
    <property type="entry name" value="GerAC_N"/>
</dbReference>
<gene>
    <name evidence="2" type="ORF">FHS18_006561</name>
</gene>
<dbReference type="AlphaFoldDB" id="A0A7W5B4U4"/>
<evidence type="ECO:0000259" key="1">
    <source>
        <dbReference type="Pfam" id="PF25198"/>
    </source>
</evidence>
<sequence length="233" mass="26566">MKLRFLNLPIAIALLLTLSGCYDRLDMEEAAFTLVLGFDLDENGDLIIYSSIPAFNKNAKKKTQETIIHAPSPRAGRNKAAIRAIGVFQPRKLQVIVLSKHLVENKQEWFRYLDVFFRDGRNPLTSRVMVFDGQLRDLFKYQPKDKPILPLQLISLQESVNSSSLGVETTLQELQRTILDKGQTPALPQINLDSELQLSRTALLNHEGRYTASLTMNETMLLRMLQKKLRLTN</sequence>
<name>A0A7W5B4U4_9BACL</name>
<dbReference type="PANTHER" id="PTHR35789">
    <property type="entry name" value="SPORE GERMINATION PROTEIN B3"/>
    <property type="match status" value="1"/>
</dbReference>
<reference evidence="2 3" key="1">
    <citation type="submission" date="2020-08" db="EMBL/GenBank/DDBJ databases">
        <title>Genomic Encyclopedia of Type Strains, Phase III (KMG-III): the genomes of soil and plant-associated and newly described type strains.</title>
        <authorList>
            <person name="Whitman W."/>
        </authorList>
    </citation>
    <scope>NUCLEOTIDE SEQUENCE [LARGE SCALE GENOMIC DNA]</scope>
    <source>
        <strain evidence="2 3">CECT 5862</strain>
    </source>
</reference>
<dbReference type="Proteomes" id="UP000570361">
    <property type="component" value="Unassembled WGS sequence"/>
</dbReference>
<dbReference type="Pfam" id="PF25198">
    <property type="entry name" value="Spore_GerAC_N"/>
    <property type="match status" value="1"/>
</dbReference>
<dbReference type="RefSeq" id="WP_183604477.1">
    <property type="nucleotide sequence ID" value="NZ_JACHXK010000032.1"/>
</dbReference>
<keyword evidence="3" id="KW-1185">Reference proteome</keyword>
<proteinExistence type="predicted"/>